<feature type="compositionally biased region" description="Acidic residues" evidence="1">
    <location>
        <begin position="133"/>
        <end position="149"/>
    </location>
</feature>
<feature type="compositionally biased region" description="Basic and acidic residues" evidence="1">
    <location>
        <begin position="72"/>
        <end position="101"/>
    </location>
</feature>
<comment type="caution">
    <text evidence="2">The sequence shown here is derived from an EMBL/GenBank/DDBJ whole genome shotgun (WGS) entry which is preliminary data.</text>
</comment>
<organism evidence="2 3">
    <name type="scientific">Polypedilum vanderplanki</name>
    <name type="common">Sleeping chironomid midge</name>
    <dbReference type="NCBI Taxonomy" id="319348"/>
    <lineage>
        <taxon>Eukaryota</taxon>
        <taxon>Metazoa</taxon>
        <taxon>Ecdysozoa</taxon>
        <taxon>Arthropoda</taxon>
        <taxon>Hexapoda</taxon>
        <taxon>Insecta</taxon>
        <taxon>Pterygota</taxon>
        <taxon>Neoptera</taxon>
        <taxon>Endopterygota</taxon>
        <taxon>Diptera</taxon>
        <taxon>Nematocera</taxon>
        <taxon>Chironomoidea</taxon>
        <taxon>Chironomidae</taxon>
        <taxon>Chironominae</taxon>
        <taxon>Polypedilum</taxon>
        <taxon>Polypedilum</taxon>
    </lineage>
</organism>
<evidence type="ECO:0000313" key="3">
    <source>
        <dbReference type="Proteomes" id="UP001107558"/>
    </source>
</evidence>
<protein>
    <submittedName>
        <fullName evidence="2">Uncharacterized protein</fullName>
    </submittedName>
</protein>
<evidence type="ECO:0000313" key="2">
    <source>
        <dbReference type="EMBL" id="KAG5684960.1"/>
    </source>
</evidence>
<keyword evidence="3" id="KW-1185">Reference proteome</keyword>
<sequence length="301" mass="35110">MADFNRAQISEKMQNIVKFEGEKDSLTTSVKFGVLIGLIKVESVSNKEVVNTILQLPQQYNNISANKGCNSDTKENENENDNEKSDEHQCEKKQLDKSEIRRKIRQERRKLTAASIHQQLRQHQHQQQQQEQQEYEDDEEEEEEEEDEETLKSGPCSCYSTVTEDEFDDDTRTILRNSNRKVSRKSNNKYSLSKSLMSLNRDESSFLFNYLDDINNNNSATKFTKFKSEIEISETSFNRNSTCRNSIRNNSDNDKRHMRHISRDIFDTIDCKNNNETNECNASVNLDNNNKRKIFFISAAS</sequence>
<feature type="region of interest" description="Disordered" evidence="1">
    <location>
        <begin position="63"/>
        <end position="158"/>
    </location>
</feature>
<dbReference type="AlphaFoldDB" id="A0A9J6CSM4"/>
<feature type="compositionally biased region" description="Low complexity" evidence="1">
    <location>
        <begin position="117"/>
        <end position="132"/>
    </location>
</feature>
<evidence type="ECO:0000256" key="1">
    <source>
        <dbReference type="SAM" id="MobiDB-lite"/>
    </source>
</evidence>
<gene>
    <name evidence="2" type="ORF">PVAND_014166</name>
</gene>
<proteinExistence type="predicted"/>
<reference evidence="2" key="1">
    <citation type="submission" date="2021-03" db="EMBL/GenBank/DDBJ databases">
        <title>Chromosome level genome of the anhydrobiotic midge Polypedilum vanderplanki.</title>
        <authorList>
            <person name="Yoshida Y."/>
            <person name="Kikawada T."/>
            <person name="Gusev O."/>
        </authorList>
    </citation>
    <scope>NUCLEOTIDE SEQUENCE</scope>
    <source>
        <strain evidence="2">NIAS01</strain>
        <tissue evidence="2">Whole body or cell culture</tissue>
    </source>
</reference>
<accession>A0A9J6CSM4</accession>
<dbReference type="OrthoDB" id="6431632at2759"/>
<name>A0A9J6CSM4_POLVA</name>
<dbReference type="Proteomes" id="UP001107558">
    <property type="component" value="Chromosome 1"/>
</dbReference>
<dbReference type="EMBL" id="JADBJN010000001">
    <property type="protein sequence ID" value="KAG5684960.1"/>
    <property type="molecule type" value="Genomic_DNA"/>
</dbReference>